<feature type="compositionally biased region" description="Low complexity" evidence="1">
    <location>
        <begin position="166"/>
        <end position="179"/>
    </location>
</feature>
<comment type="caution">
    <text evidence="3">The sequence shown here is derived from an EMBL/GenBank/DDBJ whole genome shotgun (WGS) entry which is preliminary data.</text>
</comment>
<keyword evidence="2" id="KW-0472">Membrane</keyword>
<feature type="compositionally biased region" description="Low complexity" evidence="1">
    <location>
        <begin position="115"/>
        <end position="131"/>
    </location>
</feature>
<organism evidence="3 4">
    <name type="scientific">Terrabacter carboxydivorans</name>
    <dbReference type="NCBI Taxonomy" id="619730"/>
    <lineage>
        <taxon>Bacteria</taxon>
        <taxon>Bacillati</taxon>
        <taxon>Actinomycetota</taxon>
        <taxon>Actinomycetes</taxon>
        <taxon>Micrococcales</taxon>
        <taxon>Intrasporangiaceae</taxon>
        <taxon>Terrabacter</taxon>
    </lineage>
</organism>
<feature type="transmembrane region" description="Helical" evidence="2">
    <location>
        <begin position="55"/>
        <end position="76"/>
    </location>
</feature>
<feature type="transmembrane region" description="Helical" evidence="2">
    <location>
        <begin position="288"/>
        <end position="308"/>
    </location>
</feature>
<name>A0ABN3LI36_9MICO</name>
<dbReference type="PANTHER" id="PTHR41771:SF1">
    <property type="entry name" value="MEMBRANE PROTEIN"/>
    <property type="match status" value="1"/>
</dbReference>
<accession>A0ABN3LI36</accession>
<feature type="region of interest" description="Disordered" evidence="1">
    <location>
        <begin position="112"/>
        <end position="193"/>
    </location>
</feature>
<keyword evidence="2" id="KW-0812">Transmembrane</keyword>
<evidence type="ECO:0000313" key="4">
    <source>
        <dbReference type="Proteomes" id="UP001500730"/>
    </source>
</evidence>
<feature type="transmembrane region" description="Helical" evidence="2">
    <location>
        <begin position="210"/>
        <end position="228"/>
    </location>
</feature>
<dbReference type="Proteomes" id="UP001500730">
    <property type="component" value="Unassembled WGS sequence"/>
</dbReference>
<keyword evidence="4" id="KW-1185">Reference proteome</keyword>
<feature type="region of interest" description="Disordered" evidence="1">
    <location>
        <begin position="1"/>
        <end position="46"/>
    </location>
</feature>
<evidence type="ECO:0000313" key="3">
    <source>
        <dbReference type="EMBL" id="GAA2484684.1"/>
    </source>
</evidence>
<dbReference type="EMBL" id="BAAARE010000009">
    <property type="protein sequence ID" value="GAA2484684.1"/>
    <property type="molecule type" value="Genomic_DNA"/>
</dbReference>
<sequence length="508" mass="51537">MRAFGIDPDTAGEAPARGGCAPNRSGTLGTMPGGHTHTHAPADRDGSGHVAVSTMARVGLTLLLVVAAAATVYGLVRYWPGDAQQPNRVGTSDFAAPGVTFPVAEVQRVLPVCPAPGADSGSSGSPSNGTGQTPGQGGPGADAPATCGAITAQLTQPTSTSGDVRPTVSVQVPPAVSSSGLREGDTVQLLRTPPQDGQPETYSFLQVQRGAPLSLVLALFLVVVAVVARWRGVLALAGLGFGGLVVVKFMLPALLEGQSGLLVALIGSSAIMFVVLYLAHGLSVRTSTALAGTLFGVGITAGLGLLAVDMARLSGVANDEGATLASFVTTMNPRDLLTCAIIVAGLGVLNDVTITQSSAVWELRAAAPAMGRRELFRSGMRIGRDHIASTIYTIVFAYAGAALPVLLLLFLYDRPVLDMLQTESLSEEIVRTLCSAIGLVLAVPVTTVVAALTVGAARAEAHPSPPAPPSPPVPSEPSGPTAADLVRAASGPPPPTTRAEARSRMTSG</sequence>
<evidence type="ECO:0000256" key="2">
    <source>
        <dbReference type="SAM" id="Phobius"/>
    </source>
</evidence>
<reference evidence="3 4" key="1">
    <citation type="journal article" date="2019" name="Int. J. Syst. Evol. Microbiol.">
        <title>The Global Catalogue of Microorganisms (GCM) 10K type strain sequencing project: providing services to taxonomists for standard genome sequencing and annotation.</title>
        <authorList>
            <consortium name="The Broad Institute Genomics Platform"/>
            <consortium name="The Broad Institute Genome Sequencing Center for Infectious Disease"/>
            <person name="Wu L."/>
            <person name="Ma J."/>
        </authorList>
    </citation>
    <scope>NUCLEOTIDE SEQUENCE [LARGE SCALE GENOMIC DNA]</scope>
    <source>
        <strain evidence="3 4">JCM 16259</strain>
    </source>
</reference>
<feature type="transmembrane region" description="Helical" evidence="2">
    <location>
        <begin position="261"/>
        <end position="282"/>
    </location>
</feature>
<feature type="transmembrane region" description="Helical" evidence="2">
    <location>
        <begin position="387"/>
        <end position="409"/>
    </location>
</feature>
<feature type="compositionally biased region" description="Basic and acidic residues" evidence="1">
    <location>
        <begin position="499"/>
        <end position="508"/>
    </location>
</feature>
<gene>
    <name evidence="3" type="ORF">GCM10009858_23180</name>
</gene>
<feature type="region of interest" description="Disordered" evidence="1">
    <location>
        <begin position="460"/>
        <end position="508"/>
    </location>
</feature>
<dbReference type="InterPro" id="IPR012507">
    <property type="entry name" value="YibE_F"/>
</dbReference>
<evidence type="ECO:0000256" key="1">
    <source>
        <dbReference type="SAM" id="MobiDB-lite"/>
    </source>
</evidence>
<dbReference type="PANTHER" id="PTHR41771">
    <property type="entry name" value="MEMBRANE PROTEIN-RELATED"/>
    <property type="match status" value="1"/>
</dbReference>
<feature type="compositionally biased region" description="Polar residues" evidence="1">
    <location>
        <begin position="152"/>
        <end position="162"/>
    </location>
</feature>
<feature type="transmembrane region" description="Helical" evidence="2">
    <location>
        <begin position="429"/>
        <end position="454"/>
    </location>
</feature>
<dbReference type="Pfam" id="PF07907">
    <property type="entry name" value="YibE_F"/>
    <property type="match status" value="1"/>
</dbReference>
<feature type="transmembrane region" description="Helical" evidence="2">
    <location>
        <begin position="234"/>
        <end position="254"/>
    </location>
</feature>
<feature type="compositionally biased region" description="Pro residues" evidence="1">
    <location>
        <begin position="463"/>
        <end position="477"/>
    </location>
</feature>
<proteinExistence type="predicted"/>
<protein>
    <submittedName>
        <fullName evidence="3">YibE/F family protein</fullName>
    </submittedName>
</protein>
<keyword evidence="2" id="KW-1133">Transmembrane helix</keyword>